<dbReference type="PANTHER" id="PTHR42748">
    <property type="entry name" value="NITROGEN METABOLITE REPRESSION PROTEIN NMRA FAMILY MEMBER"/>
    <property type="match status" value="1"/>
</dbReference>
<dbReference type="AlphaFoldDB" id="A0A9P5LJM6"/>
<dbReference type="SUPFAM" id="SSF51735">
    <property type="entry name" value="NAD(P)-binding Rossmann-fold domains"/>
    <property type="match status" value="1"/>
</dbReference>
<evidence type="ECO:0000259" key="3">
    <source>
        <dbReference type="Pfam" id="PF05368"/>
    </source>
</evidence>
<evidence type="ECO:0000256" key="2">
    <source>
        <dbReference type="ARBA" id="ARBA00022857"/>
    </source>
</evidence>
<keyword evidence="2" id="KW-0521">NADP</keyword>
<dbReference type="Gene3D" id="3.90.25.10">
    <property type="entry name" value="UDP-galactose 4-epimerase, domain 1"/>
    <property type="match status" value="1"/>
</dbReference>
<dbReference type="InterPro" id="IPR051164">
    <property type="entry name" value="NmrA-like_oxidored"/>
</dbReference>
<dbReference type="Pfam" id="PF05368">
    <property type="entry name" value="NmrA"/>
    <property type="match status" value="1"/>
</dbReference>
<accession>A0A9P5LJM6</accession>
<gene>
    <name evidence="4" type="ORF">G7Z17_g3166</name>
</gene>
<dbReference type="EMBL" id="JAANBB010000037">
    <property type="protein sequence ID" value="KAF7554097.1"/>
    <property type="molecule type" value="Genomic_DNA"/>
</dbReference>
<sequence>MVSTLYILVLGGAGVQNSHVVRELVQGNHKVRILSRNVQKEEPRLLSTLPGVEVVQGDTYDEGVLVSALQDIDAVFVNTNGFATGEKSEIYWGIRIYELAYWAGVKHFIYSGLPHVSKKSSFNPKYRVPFVDGKAKVVEYLKSQPTDKMNWSILESGPYVENFLLNHLVPKLDEKTGEYVFRAFLGDKGSMALVSLVELGWFARYMFEHPEEFVGDLLSVGIQHVTGQMMADAFVTVTGQKARYEPLTKQELESSFTTVKMGTGHSPGYDDPTLVTWRQMFVPWWTIWHESHGNTGLWTKDYERLDKIKPDRMKNIEEWMRSVDYKAGMKARIVLKSDSN</sequence>
<evidence type="ECO:0000313" key="5">
    <source>
        <dbReference type="Proteomes" id="UP000722485"/>
    </source>
</evidence>
<comment type="caution">
    <text evidence="4">The sequence shown here is derived from an EMBL/GenBank/DDBJ whole genome shotgun (WGS) entry which is preliminary data.</text>
</comment>
<protein>
    <recommendedName>
        <fullName evidence="3">NmrA-like domain-containing protein</fullName>
    </recommendedName>
</protein>
<dbReference type="GO" id="GO:0005634">
    <property type="term" value="C:nucleus"/>
    <property type="evidence" value="ECO:0007669"/>
    <property type="project" value="TreeGrafter"/>
</dbReference>
<evidence type="ECO:0000313" key="4">
    <source>
        <dbReference type="EMBL" id="KAF7554097.1"/>
    </source>
</evidence>
<dbReference type="InterPro" id="IPR008030">
    <property type="entry name" value="NmrA-like"/>
</dbReference>
<dbReference type="Gene3D" id="3.40.50.720">
    <property type="entry name" value="NAD(P)-binding Rossmann-like Domain"/>
    <property type="match status" value="1"/>
</dbReference>
<keyword evidence="5" id="KW-1185">Reference proteome</keyword>
<name>A0A9P5LJM6_9HYPO</name>
<comment type="similarity">
    <text evidence="1">Belongs to the NmrA-type oxidoreductase family.</text>
</comment>
<reference evidence="4" key="1">
    <citation type="submission" date="2020-03" db="EMBL/GenBank/DDBJ databases">
        <title>Draft Genome Sequence of Cylindrodendrum hubeiense.</title>
        <authorList>
            <person name="Buettner E."/>
            <person name="Kellner H."/>
        </authorList>
    </citation>
    <scope>NUCLEOTIDE SEQUENCE</scope>
    <source>
        <strain evidence="4">IHI 201604</strain>
    </source>
</reference>
<feature type="domain" description="NmrA-like" evidence="3">
    <location>
        <begin position="6"/>
        <end position="252"/>
    </location>
</feature>
<dbReference type="CDD" id="cd05251">
    <property type="entry name" value="NmrA_like_SDR_a"/>
    <property type="match status" value="1"/>
</dbReference>
<dbReference type="Proteomes" id="UP000722485">
    <property type="component" value="Unassembled WGS sequence"/>
</dbReference>
<organism evidence="4 5">
    <name type="scientific">Cylindrodendrum hubeiense</name>
    <dbReference type="NCBI Taxonomy" id="595255"/>
    <lineage>
        <taxon>Eukaryota</taxon>
        <taxon>Fungi</taxon>
        <taxon>Dikarya</taxon>
        <taxon>Ascomycota</taxon>
        <taxon>Pezizomycotina</taxon>
        <taxon>Sordariomycetes</taxon>
        <taxon>Hypocreomycetidae</taxon>
        <taxon>Hypocreales</taxon>
        <taxon>Nectriaceae</taxon>
        <taxon>Cylindrodendrum</taxon>
    </lineage>
</organism>
<dbReference type="OrthoDB" id="300709at2759"/>
<evidence type="ECO:0000256" key="1">
    <source>
        <dbReference type="ARBA" id="ARBA00006328"/>
    </source>
</evidence>
<proteinExistence type="inferred from homology"/>
<dbReference type="PANTHER" id="PTHR42748:SF14">
    <property type="entry name" value="SNOAL-LIKE DOMAIN-CONTAINING PROTEIN"/>
    <property type="match status" value="1"/>
</dbReference>
<dbReference type="InterPro" id="IPR036291">
    <property type="entry name" value="NAD(P)-bd_dom_sf"/>
</dbReference>